<dbReference type="Proteomes" id="UP001201262">
    <property type="component" value="Unassembled WGS sequence"/>
</dbReference>
<reference evidence="2" key="1">
    <citation type="submission" date="2021-12" db="EMBL/GenBank/DDBJ databases">
        <title>Convergent genome expansion in fungi linked to evolution of root-endophyte symbiosis.</title>
        <authorList>
            <consortium name="DOE Joint Genome Institute"/>
            <person name="Ke Y.-H."/>
            <person name="Bonito G."/>
            <person name="Liao H.-L."/>
            <person name="Looney B."/>
            <person name="Rojas-Flechas A."/>
            <person name="Nash J."/>
            <person name="Hameed K."/>
            <person name="Schadt C."/>
            <person name="Martin F."/>
            <person name="Crous P.W."/>
            <person name="Miettinen O."/>
            <person name="Magnuson J.K."/>
            <person name="Labbe J."/>
            <person name="Jacobson D."/>
            <person name="Doktycz M.J."/>
            <person name="Veneault-Fourrey C."/>
            <person name="Kuo A."/>
            <person name="Mondo S."/>
            <person name="Calhoun S."/>
            <person name="Riley R."/>
            <person name="Ohm R."/>
            <person name="LaButti K."/>
            <person name="Andreopoulos B."/>
            <person name="Pangilinan J."/>
            <person name="Nolan M."/>
            <person name="Tritt A."/>
            <person name="Clum A."/>
            <person name="Lipzen A."/>
            <person name="Daum C."/>
            <person name="Barry K."/>
            <person name="Grigoriev I.V."/>
            <person name="Vilgalys R."/>
        </authorList>
    </citation>
    <scope>NUCLEOTIDE SEQUENCE</scope>
    <source>
        <strain evidence="2">PMI_201</strain>
    </source>
</reference>
<proteinExistence type="predicted"/>
<feature type="signal peptide" evidence="1">
    <location>
        <begin position="1"/>
        <end position="17"/>
    </location>
</feature>
<keyword evidence="1" id="KW-0732">Signal</keyword>
<dbReference type="AlphaFoldDB" id="A0AAD4KZT9"/>
<dbReference type="EMBL" id="JAJTJA010000002">
    <property type="protein sequence ID" value="KAH8703634.1"/>
    <property type="molecule type" value="Genomic_DNA"/>
</dbReference>
<name>A0AAD4KZT9_9EURO</name>
<evidence type="ECO:0000313" key="3">
    <source>
        <dbReference type="Proteomes" id="UP001201262"/>
    </source>
</evidence>
<evidence type="ECO:0000256" key="1">
    <source>
        <dbReference type="SAM" id="SignalP"/>
    </source>
</evidence>
<dbReference type="GeneID" id="70250087"/>
<feature type="chain" id="PRO_5042257712" evidence="1">
    <location>
        <begin position="18"/>
        <end position="104"/>
    </location>
</feature>
<organism evidence="2 3">
    <name type="scientific">Talaromyces proteolyticus</name>
    <dbReference type="NCBI Taxonomy" id="1131652"/>
    <lineage>
        <taxon>Eukaryota</taxon>
        <taxon>Fungi</taxon>
        <taxon>Dikarya</taxon>
        <taxon>Ascomycota</taxon>
        <taxon>Pezizomycotina</taxon>
        <taxon>Eurotiomycetes</taxon>
        <taxon>Eurotiomycetidae</taxon>
        <taxon>Eurotiales</taxon>
        <taxon>Trichocomaceae</taxon>
        <taxon>Talaromyces</taxon>
        <taxon>Talaromyces sect. Bacilispori</taxon>
    </lineage>
</organism>
<protein>
    <submittedName>
        <fullName evidence="2">Uncharacterized protein</fullName>
    </submittedName>
</protein>
<accession>A0AAD4KZT9</accession>
<dbReference type="RefSeq" id="XP_046076652.1">
    <property type="nucleotide sequence ID" value="XM_046219800.1"/>
</dbReference>
<sequence length="104" mass="11007">MKIVIFLAGLIAQGALAALTVNFYSDASCTDVVETIHPTANYAVFNAPAGVLSALWTDHTDNYDGFENWFTGVTPPDSSDTNWYSNPTGCIGGATGSRIIVMAD</sequence>
<keyword evidence="3" id="KW-1185">Reference proteome</keyword>
<gene>
    <name evidence="2" type="ORF">BGW36DRAFT_423187</name>
</gene>
<comment type="caution">
    <text evidence="2">The sequence shown here is derived from an EMBL/GenBank/DDBJ whole genome shotgun (WGS) entry which is preliminary data.</text>
</comment>
<evidence type="ECO:0000313" key="2">
    <source>
        <dbReference type="EMBL" id="KAH8703634.1"/>
    </source>
</evidence>